<dbReference type="EMBL" id="BFAY01000013">
    <property type="protein sequence ID" value="GBF40661.1"/>
    <property type="molecule type" value="Genomic_DNA"/>
</dbReference>
<keyword evidence="2" id="KW-1185">Reference proteome</keyword>
<dbReference type="AlphaFoldDB" id="A0A2P2D7V3"/>
<evidence type="ECO:0000313" key="2">
    <source>
        <dbReference type="Proteomes" id="UP000245076"/>
    </source>
</evidence>
<sequence length="82" mass="9620">MKIKNFEQAEGLQKDLHFYYLSVINAAIHKYGRSELCRRISARRPPDKKLTPQMLWNALDRNSCSAIRRLALECEKIEGEKK</sequence>
<comment type="caution">
    <text evidence="1">The sequence shown here is derived from an EMBL/GenBank/DDBJ whole genome shotgun (WGS) entry which is preliminary data.</text>
</comment>
<protein>
    <submittedName>
        <fullName evidence="1">Uncharacterized protein</fullName>
    </submittedName>
</protein>
<reference evidence="1 2" key="1">
    <citation type="submission" date="2018-02" db="EMBL/GenBank/DDBJ databases">
        <title>Novel Leptospira species isolated from soil and water in Japan.</title>
        <authorList>
            <person name="Nakao R."/>
            <person name="Masuzawa T."/>
        </authorList>
    </citation>
    <scope>NUCLEOTIDE SEQUENCE [LARGE SCALE GENOMIC DNA]</scope>
    <source>
        <strain evidence="1 2">E8</strain>
    </source>
</reference>
<organism evidence="1 2">
    <name type="scientific">Leptospira johnsonii</name>
    <dbReference type="NCBI Taxonomy" id="1917820"/>
    <lineage>
        <taxon>Bacteria</taxon>
        <taxon>Pseudomonadati</taxon>
        <taxon>Spirochaetota</taxon>
        <taxon>Spirochaetia</taxon>
        <taxon>Leptospirales</taxon>
        <taxon>Leptospiraceae</taxon>
        <taxon>Leptospira</taxon>
    </lineage>
</organism>
<evidence type="ECO:0000313" key="1">
    <source>
        <dbReference type="EMBL" id="GBF40661.1"/>
    </source>
</evidence>
<name>A0A2P2D7V3_9LEPT</name>
<gene>
    <name evidence="1" type="ORF">LPTSP1_36790</name>
</gene>
<accession>A0A2P2D7V3</accession>
<proteinExistence type="predicted"/>
<dbReference type="Proteomes" id="UP000245076">
    <property type="component" value="Unassembled WGS sequence"/>
</dbReference>